<feature type="chain" id="PRO_5025646872" evidence="2">
    <location>
        <begin position="17"/>
        <end position="156"/>
    </location>
</feature>
<organism evidence="3 4">
    <name type="scientific">Piedraia hortae CBS 480.64</name>
    <dbReference type="NCBI Taxonomy" id="1314780"/>
    <lineage>
        <taxon>Eukaryota</taxon>
        <taxon>Fungi</taxon>
        <taxon>Dikarya</taxon>
        <taxon>Ascomycota</taxon>
        <taxon>Pezizomycotina</taxon>
        <taxon>Dothideomycetes</taxon>
        <taxon>Dothideomycetidae</taxon>
        <taxon>Capnodiales</taxon>
        <taxon>Piedraiaceae</taxon>
        <taxon>Piedraia</taxon>
    </lineage>
</organism>
<evidence type="ECO:0000313" key="4">
    <source>
        <dbReference type="Proteomes" id="UP000799421"/>
    </source>
</evidence>
<evidence type="ECO:0000256" key="2">
    <source>
        <dbReference type="SAM" id="SignalP"/>
    </source>
</evidence>
<keyword evidence="1" id="KW-1133">Transmembrane helix</keyword>
<dbReference type="AlphaFoldDB" id="A0A6A7BZV7"/>
<feature type="transmembrane region" description="Helical" evidence="1">
    <location>
        <begin position="111"/>
        <end position="135"/>
    </location>
</feature>
<proteinExistence type="predicted"/>
<dbReference type="EMBL" id="MU005978">
    <property type="protein sequence ID" value="KAF2860791.1"/>
    <property type="molecule type" value="Genomic_DNA"/>
</dbReference>
<feature type="signal peptide" evidence="2">
    <location>
        <begin position="1"/>
        <end position="16"/>
    </location>
</feature>
<protein>
    <submittedName>
        <fullName evidence="3">Uncharacterized protein</fullName>
    </submittedName>
</protein>
<keyword evidence="1" id="KW-0472">Membrane</keyword>
<evidence type="ECO:0000256" key="1">
    <source>
        <dbReference type="SAM" id="Phobius"/>
    </source>
</evidence>
<gene>
    <name evidence="3" type="ORF">K470DRAFT_286457</name>
</gene>
<reference evidence="3" key="1">
    <citation type="journal article" date="2020" name="Stud. Mycol.">
        <title>101 Dothideomycetes genomes: a test case for predicting lifestyles and emergence of pathogens.</title>
        <authorList>
            <person name="Haridas S."/>
            <person name="Albert R."/>
            <person name="Binder M."/>
            <person name="Bloem J."/>
            <person name="Labutti K."/>
            <person name="Salamov A."/>
            <person name="Andreopoulos B."/>
            <person name="Baker S."/>
            <person name="Barry K."/>
            <person name="Bills G."/>
            <person name="Bluhm B."/>
            <person name="Cannon C."/>
            <person name="Castanera R."/>
            <person name="Culley D."/>
            <person name="Daum C."/>
            <person name="Ezra D."/>
            <person name="Gonzalez J."/>
            <person name="Henrissat B."/>
            <person name="Kuo A."/>
            <person name="Liang C."/>
            <person name="Lipzen A."/>
            <person name="Lutzoni F."/>
            <person name="Magnuson J."/>
            <person name="Mondo S."/>
            <person name="Nolan M."/>
            <person name="Ohm R."/>
            <person name="Pangilinan J."/>
            <person name="Park H.-J."/>
            <person name="Ramirez L."/>
            <person name="Alfaro M."/>
            <person name="Sun H."/>
            <person name="Tritt A."/>
            <person name="Yoshinaga Y."/>
            <person name="Zwiers L.-H."/>
            <person name="Turgeon B."/>
            <person name="Goodwin S."/>
            <person name="Spatafora J."/>
            <person name="Crous P."/>
            <person name="Grigoriev I."/>
        </authorList>
    </citation>
    <scope>NUCLEOTIDE SEQUENCE</scope>
    <source>
        <strain evidence="3">CBS 480.64</strain>
    </source>
</reference>
<evidence type="ECO:0000313" key="3">
    <source>
        <dbReference type="EMBL" id="KAF2860791.1"/>
    </source>
</evidence>
<keyword evidence="2" id="KW-0732">Signal</keyword>
<sequence>MILALMTAVFLPGSDGSRRSKRDSFRMPCAWISPPSDPAHSAGLGPQLMILTPRPSWQCPQTCKSGLLGPKLFHQRPTPATIPMTTFIAQPFCWDAWNYDVNCQRYHGPKAVCVCVCVCFCFCFCVSVCICICMCKFRWALKRPARCSTFPRWRIW</sequence>
<keyword evidence="4" id="KW-1185">Reference proteome</keyword>
<keyword evidence="1" id="KW-0812">Transmembrane</keyword>
<dbReference type="Proteomes" id="UP000799421">
    <property type="component" value="Unassembled WGS sequence"/>
</dbReference>
<accession>A0A6A7BZV7</accession>
<name>A0A6A7BZV7_9PEZI</name>